<accession>A0ABM4DJV3</accession>
<evidence type="ECO:0000313" key="10">
    <source>
        <dbReference type="RefSeq" id="XP_065674778.1"/>
    </source>
</evidence>
<sequence>MVSKKEKWLLFILSYETAILCFITRLPCVHYASFKVSSNRYIVGKINNELQSITKVDCGLLCISNSACILANYNNKESLCQLVSSTGTEEISFNWDILETNSSDDKNVGPYCEQGYLCLNTEWCRDICKDNNVHHYVCISSKNIARFGIAYQSSTYSYQTRAALAIDGDFTSNSYFQTDMTEVNWLKIDLKYIYTITSIKVTNTFSNQERLIGYKLMVSDSDNLVSYTEIATLTSKWKQTYNCSKAIRYVLITKVPTQNQYLHITELEVFI</sequence>
<evidence type="ECO:0000256" key="5">
    <source>
        <dbReference type="ARBA" id="ARBA00022734"/>
    </source>
</evidence>
<keyword evidence="6" id="KW-0106">Calcium</keyword>
<evidence type="ECO:0000256" key="7">
    <source>
        <dbReference type="ARBA" id="ARBA00023157"/>
    </source>
</evidence>
<keyword evidence="4" id="KW-0479">Metal-binding</keyword>
<evidence type="ECO:0000256" key="3">
    <source>
        <dbReference type="ARBA" id="ARBA00011233"/>
    </source>
</evidence>
<comment type="function">
    <text evidence="1">Acts as a defensive agent. Recognizes blood group fucosylated oligosaccharides including A, B, H and Lewis B-type antigens. Does not recognize Lewis A antigen and has low affinity for monovalent haptens.</text>
</comment>
<evidence type="ECO:0000256" key="4">
    <source>
        <dbReference type="ARBA" id="ARBA00022723"/>
    </source>
</evidence>
<reference evidence="10" key="1">
    <citation type="submission" date="2025-08" db="UniProtKB">
        <authorList>
            <consortium name="RefSeq"/>
        </authorList>
    </citation>
    <scope>IDENTIFICATION</scope>
</reference>
<dbReference type="InterPro" id="IPR008979">
    <property type="entry name" value="Galactose-bd-like_sf"/>
</dbReference>
<dbReference type="InterPro" id="IPR006585">
    <property type="entry name" value="FTP1"/>
</dbReference>
<dbReference type="GeneID" id="136091306"/>
<comment type="similarity">
    <text evidence="2">Belongs to the fucolectin family.</text>
</comment>
<evidence type="ECO:0000259" key="8">
    <source>
        <dbReference type="PROSITE" id="PS50948"/>
    </source>
</evidence>
<gene>
    <name evidence="10" type="primary">LOC136091306</name>
</gene>
<feature type="domain" description="Apple" evidence="8">
    <location>
        <begin position="28"/>
        <end position="102"/>
    </location>
</feature>
<evidence type="ECO:0000313" key="9">
    <source>
        <dbReference type="Proteomes" id="UP001652625"/>
    </source>
</evidence>
<evidence type="ECO:0000256" key="2">
    <source>
        <dbReference type="ARBA" id="ARBA00010147"/>
    </source>
</evidence>
<keyword evidence="5" id="KW-0430">Lectin</keyword>
<evidence type="ECO:0000256" key="1">
    <source>
        <dbReference type="ARBA" id="ARBA00002219"/>
    </source>
</evidence>
<dbReference type="Proteomes" id="UP001652625">
    <property type="component" value="Chromosome 15"/>
</dbReference>
<dbReference type="Pfam" id="PF00024">
    <property type="entry name" value="PAN_1"/>
    <property type="match status" value="1"/>
</dbReference>
<dbReference type="Gene3D" id="2.60.120.260">
    <property type="entry name" value="Galactose-binding domain-like"/>
    <property type="match status" value="1"/>
</dbReference>
<evidence type="ECO:0000256" key="6">
    <source>
        <dbReference type="ARBA" id="ARBA00022837"/>
    </source>
</evidence>
<dbReference type="PROSITE" id="PS50948">
    <property type="entry name" value="PAN"/>
    <property type="match status" value="1"/>
</dbReference>
<keyword evidence="9" id="KW-1185">Reference proteome</keyword>
<proteinExistence type="inferred from homology"/>
<dbReference type="InterPro" id="IPR051941">
    <property type="entry name" value="BG_Antigen-Binding_Lectin"/>
</dbReference>
<dbReference type="RefSeq" id="XP_065674778.1">
    <property type="nucleotide sequence ID" value="XM_065818706.1"/>
</dbReference>
<name>A0ABM4DJV3_HYDVU</name>
<dbReference type="PANTHER" id="PTHR45713">
    <property type="entry name" value="FTP DOMAIN-CONTAINING PROTEIN"/>
    <property type="match status" value="1"/>
</dbReference>
<keyword evidence="7" id="KW-1015">Disulfide bond</keyword>
<organism evidence="9 10">
    <name type="scientific">Hydra vulgaris</name>
    <name type="common">Hydra</name>
    <name type="synonym">Hydra attenuata</name>
    <dbReference type="NCBI Taxonomy" id="6087"/>
    <lineage>
        <taxon>Eukaryota</taxon>
        <taxon>Metazoa</taxon>
        <taxon>Cnidaria</taxon>
        <taxon>Hydrozoa</taxon>
        <taxon>Hydroidolina</taxon>
        <taxon>Anthoathecata</taxon>
        <taxon>Aplanulata</taxon>
        <taxon>Hydridae</taxon>
        <taxon>Hydra</taxon>
    </lineage>
</organism>
<dbReference type="PANTHER" id="PTHR45713:SF6">
    <property type="entry name" value="F5_8 TYPE C DOMAIN-CONTAINING PROTEIN"/>
    <property type="match status" value="1"/>
</dbReference>
<comment type="subunit">
    <text evidence="3">Homotrimer.</text>
</comment>
<dbReference type="SUPFAM" id="SSF49785">
    <property type="entry name" value="Galactose-binding domain-like"/>
    <property type="match status" value="1"/>
</dbReference>
<dbReference type="SMART" id="SM00607">
    <property type="entry name" value="FTP"/>
    <property type="match status" value="1"/>
</dbReference>
<dbReference type="Pfam" id="PF22633">
    <property type="entry name" value="F5_F8_type_C_2"/>
    <property type="match status" value="1"/>
</dbReference>
<dbReference type="InterPro" id="IPR003609">
    <property type="entry name" value="Pan_app"/>
</dbReference>
<protein>
    <submittedName>
        <fullName evidence="10">Uncharacterized protein LOC136091306 isoform X2</fullName>
    </submittedName>
</protein>